<dbReference type="EMBL" id="BJXL01000001">
    <property type="protein sequence ID" value="GEM81882.1"/>
    <property type="molecule type" value="Genomic_DNA"/>
</dbReference>
<evidence type="ECO:0000313" key="1">
    <source>
        <dbReference type="EMBL" id="GEM81882.1"/>
    </source>
</evidence>
<dbReference type="RefSeq" id="WP_051529430.1">
    <property type="nucleotide sequence ID" value="NZ_BJXL01000001.1"/>
</dbReference>
<organism evidence="1 2">
    <name type="scientific">Meiothermus hypogaeus NBRC 106114</name>
    <dbReference type="NCBI Taxonomy" id="1227553"/>
    <lineage>
        <taxon>Bacteria</taxon>
        <taxon>Thermotogati</taxon>
        <taxon>Deinococcota</taxon>
        <taxon>Deinococci</taxon>
        <taxon>Thermales</taxon>
        <taxon>Thermaceae</taxon>
        <taxon>Meiothermus</taxon>
    </lineage>
</organism>
<gene>
    <name evidence="1" type="ORF">MHY01S_00480</name>
</gene>
<dbReference type="Proteomes" id="UP000321197">
    <property type="component" value="Unassembled WGS sequence"/>
</dbReference>
<accession>A0A511QZC1</accession>
<dbReference type="OrthoDB" id="33241at2"/>
<name>A0A511QZC1_9DEIN</name>
<sequence>MPGERLKRRLQQLIWDGRLDTLALYPCQILRDHGDMRLDLQPDKPDLPLLTRVPLRTMLPGVEVRVQVGTRVLLGFENGDPARPVALLFDAGSLRELIIHATVKVNLVAPEVNVNGDVVNLAGGGPAVARVGDQIRITGVAAGSATLTGEIISGSGKTFSG</sequence>
<evidence type="ECO:0008006" key="3">
    <source>
        <dbReference type="Google" id="ProtNLM"/>
    </source>
</evidence>
<reference evidence="1 2" key="1">
    <citation type="submission" date="2019-07" db="EMBL/GenBank/DDBJ databases">
        <title>Whole genome shotgun sequence of Meiothermus hypogaeus NBRC 106114.</title>
        <authorList>
            <person name="Hosoyama A."/>
            <person name="Uohara A."/>
            <person name="Ohji S."/>
            <person name="Ichikawa N."/>
        </authorList>
    </citation>
    <scope>NUCLEOTIDE SEQUENCE [LARGE SCALE GENOMIC DNA]</scope>
    <source>
        <strain evidence="1 2">NBRC 106114</strain>
    </source>
</reference>
<protein>
    <recommendedName>
        <fullName evidence="3">Gp5/Type VI secretion system Vgr protein OB-fold domain-containing protein</fullName>
    </recommendedName>
</protein>
<comment type="caution">
    <text evidence="1">The sequence shown here is derived from an EMBL/GenBank/DDBJ whole genome shotgun (WGS) entry which is preliminary data.</text>
</comment>
<dbReference type="AlphaFoldDB" id="A0A511QZC1"/>
<proteinExistence type="predicted"/>
<evidence type="ECO:0000313" key="2">
    <source>
        <dbReference type="Proteomes" id="UP000321197"/>
    </source>
</evidence>